<sequence>MKCDHIVDKTIFVPTTMFIKTKMVFIRTLSVCVFLVATRIQLSSSTKADADINQVLMEKLRVLEEKFAKLENVCKQSTMLIEEMRKSGNPKRMLLPNSDTTQTVAFSAYLSKPFDGSTFGTLREIVYDKLESNIGHAYNNYTGTFVAPISGVYAFTWSIYVAGKPDSNGNQGELVVELVVNAKVVGITHADTESLNDDDSATGFVIKSLRAGDSVLTRSSNVFRPEGHIMSANGRARWTFSGWLIA</sequence>
<keyword evidence="2" id="KW-0964">Secreted</keyword>
<protein>
    <recommendedName>
        <fullName evidence="4">C1q domain-containing protein</fullName>
    </recommendedName>
</protein>
<evidence type="ECO:0000259" key="4">
    <source>
        <dbReference type="PROSITE" id="PS50871"/>
    </source>
</evidence>
<dbReference type="InterPro" id="IPR001073">
    <property type="entry name" value="C1q_dom"/>
</dbReference>
<accession>A0A8S3UYU8</accession>
<dbReference type="PANTHER" id="PTHR22923">
    <property type="entry name" value="CEREBELLIN-RELATED"/>
    <property type="match status" value="1"/>
</dbReference>
<dbReference type="OrthoDB" id="6080680at2759"/>
<evidence type="ECO:0000256" key="2">
    <source>
        <dbReference type="ARBA" id="ARBA00022525"/>
    </source>
</evidence>
<dbReference type="Pfam" id="PF00386">
    <property type="entry name" value="C1q"/>
    <property type="match status" value="1"/>
</dbReference>
<dbReference type="PROSITE" id="PS50871">
    <property type="entry name" value="C1Q"/>
    <property type="match status" value="1"/>
</dbReference>
<dbReference type="AlphaFoldDB" id="A0A8S3UYU8"/>
<reference evidence="5" key="1">
    <citation type="submission" date="2021-03" db="EMBL/GenBank/DDBJ databases">
        <authorList>
            <person name="Bekaert M."/>
        </authorList>
    </citation>
    <scope>NUCLEOTIDE SEQUENCE</scope>
</reference>
<gene>
    <name evidence="5" type="ORF">MEDL_59475</name>
</gene>
<comment type="subcellular location">
    <subcellularLocation>
        <location evidence="1">Secreted</location>
    </subcellularLocation>
</comment>
<evidence type="ECO:0000313" key="6">
    <source>
        <dbReference type="Proteomes" id="UP000683360"/>
    </source>
</evidence>
<comment type="caution">
    <text evidence="5">The sequence shown here is derived from an EMBL/GenBank/DDBJ whole genome shotgun (WGS) entry which is preliminary data.</text>
</comment>
<name>A0A8S3UYU8_MYTED</name>
<evidence type="ECO:0000256" key="1">
    <source>
        <dbReference type="ARBA" id="ARBA00004613"/>
    </source>
</evidence>
<evidence type="ECO:0000256" key="3">
    <source>
        <dbReference type="ARBA" id="ARBA00022729"/>
    </source>
</evidence>
<keyword evidence="6" id="KW-1185">Reference proteome</keyword>
<proteinExistence type="predicted"/>
<keyword evidence="3" id="KW-0732">Signal</keyword>
<dbReference type="Proteomes" id="UP000683360">
    <property type="component" value="Unassembled WGS sequence"/>
</dbReference>
<dbReference type="Gene3D" id="2.60.120.40">
    <property type="match status" value="1"/>
</dbReference>
<dbReference type="SMART" id="SM00110">
    <property type="entry name" value="C1Q"/>
    <property type="match status" value="1"/>
</dbReference>
<organism evidence="5 6">
    <name type="scientific">Mytilus edulis</name>
    <name type="common">Blue mussel</name>
    <dbReference type="NCBI Taxonomy" id="6550"/>
    <lineage>
        <taxon>Eukaryota</taxon>
        <taxon>Metazoa</taxon>
        <taxon>Spiralia</taxon>
        <taxon>Lophotrochozoa</taxon>
        <taxon>Mollusca</taxon>
        <taxon>Bivalvia</taxon>
        <taxon>Autobranchia</taxon>
        <taxon>Pteriomorphia</taxon>
        <taxon>Mytilida</taxon>
        <taxon>Mytiloidea</taxon>
        <taxon>Mytilidae</taxon>
        <taxon>Mytilinae</taxon>
        <taxon>Mytilus</taxon>
    </lineage>
</organism>
<dbReference type="InterPro" id="IPR050822">
    <property type="entry name" value="Cerebellin_Synaptic_Org"/>
</dbReference>
<evidence type="ECO:0000313" key="5">
    <source>
        <dbReference type="EMBL" id="CAG2247602.1"/>
    </source>
</evidence>
<dbReference type="EMBL" id="CAJPWZ010002911">
    <property type="protein sequence ID" value="CAG2247602.1"/>
    <property type="molecule type" value="Genomic_DNA"/>
</dbReference>
<dbReference type="SUPFAM" id="SSF49842">
    <property type="entry name" value="TNF-like"/>
    <property type="match status" value="1"/>
</dbReference>
<dbReference type="PANTHER" id="PTHR22923:SF116">
    <property type="entry name" value="C1Q DOMAIN-CONTAINING PROTEIN"/>
    <property type="match status" value="1"/>
</dbReference>
<dbReference type="GO" id="GO:0005576">
    <property type="term" value="C:extracellular region"/>
    <property type="evidence" value="ECO:0007669"/>
    <property type="project" value="UniProtKB-SubCell"/>
</dbReference>
<dbReference type="InterPro" id="IPR008983">
    <property type="entry name" value="Tumour_necrosis_fac-like_dom"/>
</dbReference>
<feature type="domain" description="C1q" evidence="4">
    <location>
        <begin position="99"/>
        <end position="246"/>
    </location>
</feature>